<keyword evidence="3" id="KW-1185">Reference proteome</keyword>
<dbReference type="InterPro" id="IPR006311">
    <property type="entry name" value="TAT_signal"/>
</dbReference>
<protein>
    <submittedName>
        <fullName evidence="2">Uncharacterized protein</fullName>
    </submittedName>
</protein>
<dbReference type="AlphaFoldDB" id="A0A7W4YFF1"/>
<evidence type="ECO:0000313" key="3">
    <source>
        <dbReference type="Proteomes" id="UP000545286"/>
    </source>
</evidence>
<proteinExistence type="predicted"/>
<dbReference type="RefSeq" id="WP_183625712.1">
    <property type="nucleotide sequence ID" value="NZ_JACHWJ010000004.1"/>
</dbReference>
<evidence type="ECO:0000313" key="2">
    <source>
        <dbReference type="EMBL" id="MBB2958549.1"/>
    </source>
</evidence>
<organism evidence="2 3">
    <name type="scientific">Pseudoclavibacter helvolus</name>
    <dbReference type="NCBI Taxonomy" id="255205"/>
    <lineage>
        <taxon>Bacteria</taxon>
        <taxon>Bacillati</taxon>
        <taxon>Actinomycetota</taxon>
        <taxon>Actinomycetes</taxon>
        <taxon>Micrococcales</taxon>
        <taxon>Microbacteriaceae</taxon>
        <taxon>Pseudoclavibacter</taxon>
    </lineage>
</organism>
<gene>
    <name evidence="2" type="ORF">FHX72_002695</name>
</gene>
<comment type="caution">
    <text evidence="2">The sequence shown here is derived from an EMBL/GenBank/DDBJ whole genome shotgun (WGS) entry which is preliminary data.</text>
</comment>
<name>A0A7W4YFF1_9MICO</name>
<dbReference type="Proteomes" id="UP000545286">
    <property type="component" value="Unassembled WGS sequence"/>
</dbReference>
<reference evidence="2 3" key="1">
    <citation type="submission" date="2020-08" db="EMBL/GenBank/DDBJ databases">
        <title>Sequencing the genomes of 1000 actinobacteria strains.</title>
        <authorList>
            <person name="Klenk H.-P."/>
        </authorList>
    </citation>
    <scope>NUCLEOTIDE SEQUENCE [LARGE SCALE GENOMIC DNA]</scope>
    <source>
        <strain evidence="2 3">DSM 20419</strain>
    </source>
</reference>
<dbReference type="PROSITE" id="PS51318">
    <property type="entry name" value="TAT"/>
    <property type="match status" value="1"/>
</dbReference>
<feature type="region of interest" description="Disordered" evidence="1">
    <location>
        <begin position="222"/>
        <end position="243"/>
    </location>
</feature>
<evidence type="ECO:0000256" key="1">
    <source>
        <dbReference type="SAM" id="MobiDB-lite"/>
    </source>
</evidence>
<accession>A0A7W4YFF1</accession>
<sequence length="243" mass="25495">MSETPSSQAVPAASNAAGTSTRRSVLRTAAWTTPIIATAVAAPAYAASPVKTPGINGWIVFTYPGRGGWARVTVDARGTYPVRGLWINDAIATTTITNIYIVFHFRPGAGTLSFTKTGADAGSWSNLVLVGTITIDGQNYNSYRSNYSGVLPAPNAESRVLLKNAVFFQSQVVEGGSRVPYIDRFVTVNGAIQSFRRLIGGDGAILATTPYTPSGGNLRMAQVPAEDTAEELAQPVATGPQVA</sequence>
<dbReference type="EMBL" id="JACHWJ010000004">
    <property type="protein sequence ID" value="MBB2958549.1"/>
    <property type="molecule type" value="Genomic_DNA"/>
</dbReference>